<feature type="compositionally biased region" description="Low complexity" evidence="1">
    <location>
        <begin position="57"/>
        <end position="122"/>
    </location>
</feature>
<dbReference type="SUPFAM" id="SSF55486">
    <property type="entry name" value="Metalloproteases ('zincins'), catalytic domain"/>
    <property type="match status" value="1"/>
</dbReference>
<gene>
    <name evidence="3" type="ORF">HKD39_00230</name>
</gene>
<feature type="domain" description="DUF3152" evidence="2">
    <location>
        <begin position="137"/>
        <end position="338"/>
    </location>
</feature>
<feature type="region of interest" description="Disordered" evidence="1">
    <location>
        <begin position="16"/>
        <end position="165"/>
    </location>
</feature>
<evidence type="ECO:0000256" key="1">
    <source>
        <dbReference type="SAM" id="MobiDB-lite"/>
    </source>
</evidence>
<organism evidence="3 4">
    <name type="scientific">Nakamurella aerolata</name>
    <dbReference type="NCBI Taxonomy" id="1656892"/>
    <lineage>
        <taxon>Bacteria</taxon>
        <taxon>Bacillati</taxon>
        <taxon>Actinomycetota</taxon>
        <taxon>Actinomycetes</taxon>
        <taxon>Nakamurellales</taxon>
        <taxon>Nakamurellaceae</taxon>
        <taxon>Nakamurella</taxon>
    </lineage>
</organism>
<dbReference type="InterPro" id="IPR022603">
    <property type="entry name" value="DUF3152"/>
</dbReference>
<sequence length="340" mass="34601">MLAALTVVLLVQGLRPGRGDQSSAETGGNIPAAAEASGSSSPQGAAAGPIVDPEHGAASSPAQTAQAASGIHGTRTQAAGAQAASTAPTASSATSSPSPSGDASTGSPTAPSTRSSATRTAPDPNGEFAKAVQNGQLPPGGPVVDTGNGSWHVVPGTSKPFGKGPQRYTFSVEVEDGIQSKSEDKAFADAVVGILSDQRSWIGGDKVSLQRVDSGKPSFRISLTSPMTLRGPCGHNIDLESSCYNRSVGRVLINDARWVRGAGSYNGDLGLYRVYAINHEVGHALGFGHQACAEKGGLAPVMMQQTFSLDNSQLFALDPDGPVPNNGLQCNANPFPYPRG</sequence>
<dbReference type="RefSeq" id="WP_171197855.1">
    <property type="nucleotide sequence ID" value="NZ_JABEND010000001.1"/>
</dbReference>
<name>A0A849A267_9ACTN</name>
<dbReference type="GO" id="GO:0008237">
    <property type="term" value="F:metallopeptidase activity"/>
    <property type="evidence" value="ECO:0007669"/>
    <property type="project" value="InterPro"/>
</dbReference>
<keyword evidence="4" id="KW-1185">Reference proteome</keyword>
<comment type="caution">
    <text evidence="3">The sequence shown here is derived from an EMBL/GenBank/DDBJ whole genome shotgun (WGS) entry which is preliminary data.</text>
</comment>
<evidence type="ECO:0000313" key="4">
    <source>
        <dbReference type="Proteomes" id="UP000562984"/>
    </source>
</evidence>
<dbReference type="AlphaFoldDB" id="A0A849A267"/>
<dbReference type="InterPro" id="IPR024079">
    <property type="entry name" value="MetalloPept_cat_dom_sf"/>
</dbReference>
<accession>A0A849A267</accession>
<reference evidence="3 4" key="1">
    <citation type="submission" date="2020-05" db="EMBL/GenBank/DDBJ databases">
        <title>Nakamurella sp. DB0629 isolated from air conditioner.</title>
        <authorList>
            <person name="Kim D.H."/>
            <person name="Kim D.-U."/>
        </authorList>
    </citation>
    <scope>NUCLEOTIDE SEQUENCE [LARGE SCALE GENOMIC DNA]</scope>
    <source>
        <strain evidence="3 4">DB0629</strain>
    </source>
</reference>
<feature type="compositionally biased region" description="Low complexity" evidence="1">
    <location>
        <begin position="31"/>
        <end position="49"/>
    </location>
</feature>
<evidence type="ECO:0000259" key="2">
    <source>
        <dbReference type="Pfam" id="PF11350"/>
    </source>
</evidence>
<dbReference type="Pfam" id="PF11350">
    <property type="entry name" value="DUF3152"/>
    <property type="match status" value="1"/>
</dbReference>
<proteinExistence type="predicted"/>
<dbReference type="Proteomes" id="UP000562984">
    <property type="component" value="Unassembled WGS sequence"/>
</dbReference>
<evidence type="ECO:0000313" key="3">
    <source>
        <dbReference type="EMBL" id="NNG34167.1"/>
    </source>
</evidence>
<dbReference type="Gene3D" id="3.40.390.10">
    <property type="entry name" value="Collagenase (Catalytic Domain)"/>
    <property type="match status" value="1"/>
</dbReference>
<dbReference type="EMBL" id="JABEND010000001">
    <property type="protein sequence ID" value="NNG34167.1"/>
    <property type="molecule type" value="Genomic_DNA"/>
</dbReference>
<protein>
    <submittedName>
        <fullName evidence="3">DUF3152 domain-containing protein</fullName>
    </submittedName>
</protein>